<evidence type="ECO:0000256" key="1">
    <source>
        <dbReference type="SAM" id="MobiDB-lite"/>
    </source>
</evidence>
<feature type="compositionally biased region" description="Polar residues" evidence="1">
    <location>
        <begin position="337"/>
        <end position="347"/>
    </location>
</feature>
<gene>
    <name evidence="3" type="primary">fliK</name>
    <name evidence="4" type="ordered locus">HEAR1881</name>
</gene>
<accession>Q5QCQ2</accession>
<dbReference type="KEGG" id="har:HEAR1881"/>
<protein>
    <submittedName>
        <fullName evidence="3 4">FliK</fullName>
    </submittedName>
</protein>
<dbReference type="eggNOG" id="COG3144">
    <property type="taxonomic scope" value="Bacteria"/>
</dbReference>
<evidence type="ECO:0000313" key="4">
    <source>
        <dbReference type="EMBL" id="CAL62032.1"/>
    </source>
</evidence>
<reference evidence="3" key="1">
    <citation type="journal article" date="2006" name="Biochimie">
        <title>Identification of genes and proteins involved in the pleiotropic response to arsenic stress in Caenibacter arsenoxydans, a metalloresistant beta-proteobacterium with an unsequenced genome.</title>
        <authorList>
            <person name="Carapito C."/>
            <person name="Muller D."/>
            <person name="Turlin E."/>
            <person name="Koechler S."/>
            <person name="Danchin A."/>
            <person name="Van Dorsselaer A."/>
            <person name="Leize-Wagner E."/>
            <person name="Bertin P.N."/>
            <person name="Lett M.C."/>
        </authorList>
    </citation>
    <scope>NUCLEOTIDE SEQUENCE</scope>
    <source>
        <strain evidence="3">ULPAs1</strain>
    </source>
</reference>
<keyword evidence="4" id="KW-0969">Cilium</keyword>
<dbReference type="Pfam" id="PF02120">
    <property type="entry name" value="Flg_hook"/>
    <property type="match status" value="1"/>
</dbReference>
<evidence type="ECO:0000313" key="5">
    <source>
        <dbReference type="Proteomes" id="UP000006697"/>
    </source>
</evidence>
<dbReference type="Proteomes" id="UP000006697">
    <property type="component" value="Chromosome"/>
</dbReference>
<dbReference type="InterPro" id="IPR021136">
    <property type="entry name" value="Flagellar_hook_control-like_C"/>
</dbReference>
<dbReference type="CDD" id="cd17470">
    <property type="entry name" value="T3SS_Flik_C"/>
    <property type="match status" value="1"/>
</dbReference>
<feature type="compositionally biased region" description="Polar residues" evidence="1">
    <location>
        <begin position="65"/>
        <end position="79"/>
    </location>
</feature>
<feature type="compositionally biased region" description="Polar residues" evidence="1">
    <location>
        <begin position="16"/>
        <end position="36"/>
    </location>
</feature>
<evidence type="ECO:0000313" key="3">
    <source>
        <dbReference type="EMBL" id="AAV68361.1"/>
    </source>
</evidence>
<feature type="domain" description="Flagellar hook-length control protein-like C-terminal" evidence="2">
    <location>
        <begin position="267"/>
        <end position="350"/>
    </location>
</feature>
<evidence type="ECO:0000259" key="2">
    <source>
        <dbReference type="Pfam" id="PF02120"/>
    </source>
</evidence>
<dbReference type="HOGENOM" id="CLU_049146_0_0_4"/>
<proteinExistence type="predicted"/>
<name>Q5QCQ2_HERAR</name>
<dbReference type="InterPro" id="IPR038610">
    <property type="entry name" value="FliK-like_C_sf"/>
</dbReference>
<dbReference type="PANTHER" id="PTHR37533">
    <property type="entry name" value="FLAGELLAR HOOK-LENGTH CONTROL PROTEIN"/>
    <property type="match status" value="1"/>
</dbReference>
<sequence length="392" mass="39835">MNTSAINNPLGILQAPASNKQDMASPSDTGAFNQVLSREIAGRNNADSNTATHNTQKEASGKGDGTTNAKNDNSNTTAAETAKSAENEKAAALAVSKKDEADPAATDPSAELLAFVAALTQANTAQAPAADTAPDTLATTKAADIDTKLDADSTLAATTTAAGSEKDAIGKKSDFVSALDKATVAANENSKTPAAASAAAKGDADLAVAAATTTAAAKAIEPATVSNPQTIAINTAALQHLNETRNAQSAKLAPQVGSPGWDQALGQKVVWMIQGAQQTATLTLNPPDLGPMQVTLNVSNNQATANFTAHQPEVRQALEAAMPRLREMLNDAGIQLGQSSVSAGSPNQQQTSGEQQQGGRQASRNDNAVEPVIHVSHVPLPSSGSGMVDTFA</sequence>
<dbReference type="OrthoDB" id="8596319at2"/>
<feature type="region of interest" description="Disordered" evidence="1">
    <location>
        <begin position="1"/>
        <end position="85"/>
    </location>
</feature>
<dbReference type="Gene3D" id="3.30.750.140">
    <property type="match status" value="1"/>
</dbReference>
<dbReference type="InterPro" id="IPR052563">
    <property type="entry name" value="FliK"/>
</dbReference>
<reference evidence="4 5" key="2">
    <citation type="journal article" date="2007" name="PLoS Genet.">
        <title>A tale of two oxidation states: bacterial colonization of arsenic-rich environments.</title>
        <authorList>
            <person name="Muller D."/>
            <person name="Medigue C."/>
            <person name="Koechler S."/>
            <person name="Barbe V."/>
            <person name="Barakat M."/>
            <person name="Talla E."/>
            <person name="Bonnefoy V."/>
            <person name="Krin E."/>
            <person name="Arsene-Ploetze F."/>
            <person name="Carapito C."/>
            <person name="Chandler M."/>
            <person name="Cournoyer B."/>
            <person name="Cruveiller S."/>
            <person name="Dossat C."/>
            <person name="Duval S."/>
            <person name="Heymann M."/>
            <person name="Leize E."/>
            <person name="Lieutaud A."/>
            <person name="Lievremont D."/>
            <person name="Makita Y."/>
            <person name="Mangenot S."/>
            <person name="Nitschke W."/>
            <person name="Ortet P."/>
            <person name="Perdrial N."/>
            <person name="Schoepp B."/>
            <person name="Siguier N."/>
            <person name="Simeonova D.D."/>
            <person name="Rouy Z."/>
            <person name="Segurens B."/>
            <person name="Turlin E."/>
            <person name="Vallenet D."/>
            <person name="Van Dorsselaer A."/>
            <person name="Weiss S."/>
            <person name="Weissenbach J."/>
            <person name="Lett M.C."/>
            <person name="Danchin A."/>
            <person name="Bertin P.N."/>
        </authorList>
    </citation>
    <scope>NUCLEOTIDE SEQUENCE [LARGE SCALE GENOMIC DNA]</scope>
    <source>
        <strain evidence="5">ULPAs1</strain>
    </source>
</reference>
<keyword evidence="4" id="KW-0966">Cell projection</keyword>
<dbReference type="EMBL" id="CU207211">
    <property type="protein sequence ID" value="CAL62032.1"/>
    <property type="molecule type" value="Genomic_DNA"/>
</dbReference>
<keyword evidence="5" id="KW-1185">Reference proteome</keyword>
<dbReference type="STRING" id="204773.HEAR1881"/>
<dbReference type="AlphaFoldDB" id="Q5QCQ2"/>
<reference evidence="4" key="3">
    <citation type="submission" date="2007-03" db="EMBL/GenBank/DDBJ databases">
        <authorList>
            <person name="Genoscope"/>
        </authorList>
    </citation>
    <scope>NUCLEOTIDE SEQUENCE</scope>
</reference>
<dbReference type="PANTHER" id="PTHR37533:SF2">
    <property type="entry name" value="FLAGELLAR HOOK-LENGTH CONTROL PROTEIN"/>
    <property type="match status" value="1"/>
</dbReference>
<feature type="region of interest" description="Disordered" evidence="1">
    <location>
        <begin position="337"/>
        <end position="365"/>
    </location>
</feature>
<feature type="compositionally biased region" description="Polar residues" evidence="1">
    <location>
        <begin position="45"/>
        <end position="54"/>
    </location>
</feature>
<organism evidence="3">
    <name type="scientific">Herminiimonas arsenicoxydans</name>
    <dbReference type="NCBI Taxonomy" id="204773"/>
    <lineage>
        <taxon>Bacteria</taxon>
        <taxon>Pseudomonadati</taxon>
        <taxon>Pseudomonadota</taxon>
        <taxon>Betaproteobacteria</taxon>
        <taxon>Burkholderiales</taxon>
        <taxon>Oxalobacteraceae</taxon>
        <taxon>Herminiimonas</taxon>
    </lineage>
</organism>
<keyword evidence="4" id="KW-0282">Flagellum</keyword>
<feature type="compositionally biased region" description="Low complexity" evidence="1">
    <location>
        <begin position="348"/>
        <end position="361"/>
    </location>
</feature>
<dbReference type="EMBL" id="AY728028">
    <property type="protein sequence ID" value="AAV68361.1"/>
    <property type="molecule type" value="Genomic_DNA"/>
</dbReference>